<dbReference type="Gene3D" id="2.30.110.10">
    <property type="entry name" value="Electron Transport, Fmn-binding Protein, Chain A"/>
    <property type="match status" value="1"/>
</dbReference>
<dbReference type="SUPFAM" id="SSF50475">
    <property type="entry name" value="FMN-binding split barrel"/>
    <property type="match status" value="1"/>
</dbReference>
<evidence type="ECO:0000259" key="1">
    <source>
        <dbReference type="Pfam" id="PF10615"/>
    </source>
</evidence>
<feature type="domain" description="DUF2470" evidence="1">
    <location>
        <begin position="173"/>
        <end position="241"/>
    </location>
</feature>
<dbReference type="AlphaFoldDB" id="A0A371XJU1"/>
<sequence length="253" mass="27593">MSEKKDVIRPTDAEAIGLAKQLLRTAQFGALAVLDRDDGSPFVSRAGVATAMDGTPIILVSLLSQHTQAILADPRSSLLLGEPGKGDPLAYPRISLICRAEKIECESVAYEQARRRYLNRHPKAKLYVGLGDFNFFALRVERASLNGGFGKAYRLSGNELRTSGPNDELEEIEQSTIDHMNSDHADAVERYAQIAGAKEGRWRVTGIDAEGVDLSSESTIKRLNFPLPLEKIDDLRGTLAKLARIGVANDTSC</sequence>
<name>A0A371XJU1_9HYPH</name>
<dbReference type="InterPro" id="IPR037119">
    <property type="entry name" value="Haem_oxidase_HugZ-like_sf"/>
</dbReference>
<dbReference type="RefSeq" id="WP_116622106.1">
    <property type="nucleotide sequence ID" value="NZ_QURN01000001.1"/>
</dbReference>
<evidence type="ECO:0000313" key="3">
    <source>
        <dbReference type="EMBL" id="RFC69485.1"/>
    </source>
</evidence>
<accession>A0A371XJU1</accession>
<dbReference type="PANTHER" id="PTHR13343:SF17">
    <property type="entry name" value="CELLULAR REPRESSOR OF E1A-STIMULATED GENES, ISOFORM A"/>
    <property type="match status" value="1"/>
</dbReference>
<feature type="domain" description="CREG-like beta-barrel" evidence="2">
    <location>
        <begin position="11"/>
        <end position="154"/>
    </location>
</feature>
<dbReference type="Pfam" id="PF10615">
    <property type="entry name" value="DUF2470"/>
    <property type="match status" value="1"/>
</dbReference>
<dbReference type="PANTHER" id="PTHR13343">
    <property type="entry name" value="CREG1 PROTEIN"/>
    <property type="match status" value="1"/>
</dbReference>
<dbReference type="Gene3D" id="3.20.180.10">
    <property type="entry name" value="PNP-oxidase-like"/>
    <property type="match status" value="1"/>
</dbReference>
<gene>
    <name evidence="3" type="ORF">DY251_01785</name>
</gene>
<organism evidence="3 4">
    <name type="scientific">Mesorhizobium denitrificans</name>
    <dbReference type="NCBI Taxonomy" id="2294114"/>
    <lineage>
        <taxon>Bacteria</taxon>
        <taxon>Pseudomonadati</taxon>
        <taxon>Pseudomonadota</taxon>
        <taxon>Alphaproteobacteria</taxon>
        <taxon>Hyphomicrobiales</taxon>
        <taxon>Phyllobacteriaceae</taxon>
        <taxon>Mesorhizobium</taxon>
    </lineage>
</organism>
<keyword evidence="4" id="KW-1185">Reference proteome</keyword>
<proteinExistence type="predicted"/>
<dbReference type="Pfam" id="PF13883">
    <property type="entry name" value="CREG_beta-barrel"/>
    <property type="match status" value="1"/>
</dbReference>
<evidence type="ECO:0000259" key="2">
    <source>
        <dbReference type="Pfam" id="PF13883"/>
    </source>
</evidence>
<reference evidence="4" key="1">
    <citation type="submission" date="2018-08" db="EMBL/GenBank/DDBJ databases">
        <authorList>
            <person name="Im W.T."/>
        </authorList>
    </citation>
    <scope>NUCLEOTIDE SEQUENCE [LARGE SCALE GENOMIC DNA]</scope>
    <source>
        <strain evidence="4">LA-28</strain>
    </source>
</reference>
<protein>
    <submittedName>
        <fullName evidence="3">HugZ family protein</fullName>
    </submittedName>
</protein>
<dbReference type="GO" id="GO:0005737">
    <property type="term" value="C:cytoplasm"/>
    <property type="evidence" value="ECO:0007669"/>
    <property type="project" value="UniProtKB-ARBA"/>
</dbReference>
<evidence type="ECO:0000313" key="4">
    <source>
        <dbReference type="Proteomes" id="UP000262379"/>
    </source>
</evidence>
<dbReference type="InterPro" id="IPR055343">
    <property type="entry name" value="CREG_beta-barrel"/>
</dbReference>
<dbReference type="EMBL" id="QURN01000001">
    <property type="protein sequence ID" value="RFC69485.1"/>
    <property type="molecule type" value="Genomic_DNA"/>
</dbReference>
<dbReference type="InterPro" id="IPR012349">
    <property type="entry name" value="Split_barrel_FMN-bd"/>
</dbReference>
<dbReference type="Proteomes" id="UP000262379">
    <property type="component" value="Unassembled WGS sequence"/>
</dbReference>
<dbReference type="InterPro" id="IPR019595">
    <property type="entry name" value="DUF2470"/>
</dbReference>
<comment type="caution">
    <text evidence="3">The sequence shown here is derived from an EMBL/GenBank/DDBJ whole genome shotgun (WGS) entry which is preliminary data.</text>
</comment>